<keyword evidence="1" id="KW-0472">Membrane</keyword>
<keyword evidence="1" id="KW-0812">Transmembrane</keyword>
<dbReference type="Pfam" id="PF22570">
    <property type="entry name" value="LiaF-TM"/>
    <property type="match status" value="1"/>
</dbReference>
<feature type="transmembrane region" description="Helical" evidence="1">
    <location>
        <begin position="69"/>
        <end position="91"/>
    </location>
</feature>
<organism evidence="4 5">
    <name type="scientific">Evansella alkalicola</name>
    <dbReference type="NCBI Taxonomy" id="745819"/>
    <lineage>
        <taxon>Bacteria</taxon>
        <taxon>Bacillati</taxon>
        <taxon>Bacillota</taxon>
        <taxon>Bacilli</taxon>
        <taxon>Bacillales</taxon>
        <taxon>Bacillaceae</taxon>
        <taxon>Evansella</taxon>
    </lineage>
</organism>
<feature type="domain" description="Cell wall-active antibiotics response LiaF-like C-terminal" evidence="2">
    <location>
        <begin position="168"/>
        <end position="279"/>
    </location>
</feature>
<reference evidence="4 5" key="1">
    <citation type="submission" date="2021-06" db="EMBL/GenBank/DDBJ databases">
        <title>Bacillus sp. RD4P76, an endophyte from a halophyte.</title>
        <authorList>
            <person name="Sun J.-Q."/>
        </authorList>
    </citation>
    <scope>NUCLEOTIDE SEQUENCE [LARGE SCALE GENOMIC DNA]</scope>
    <source>
        <strain evidence="4 5">JCM 17098</strain>
    </source>
</reference>
<dbReference type="RefSeq" id="WP_088075976.1">
    <property type="nucleotide sequence ID" value="NZ_JAHQCR010000045.1"/>
</dbReference>
<dbReference type="InterPro" id="IPR054331">
    <property type="entry name" value="LiaF_TM"/>
</dbReference>
<name>A0ABS6JUN6_9BACI</name>
<keyword evidence="5" id="KW-1185">Reference proteome</keyword>
<dbReference type="InterPro" id="IPR016975">
    <property type="entry name" value="Cell_wall_LiaF"/>
</dbReference>
<gene>
    <name evidence="4" type="ORF">KS407_10185</name>
</gene>
<evidence type="ECO:0000259" key="3">
    <source>
        <dbReference type="Pfam" id="PF22570"/>
    </source>
</evidence>
<keyword evidence="1" id="KW-1133">Transmembrane helix</keyword>
<evidence type="ECO:0000313" key="5">
    <source>
        <dbReference type="Proteomes" id="UP000790580"/>
    </source>
</evidence>
<dbReference type="InterPro" id="IPR047793">
    <property type="entry name" value="LiaF_C"/>
</dbReference>
<feature type="domain" description="LiaF transmembrane" evidence="3">
    <location>
        <begin position="4"/>
        <end position="118"/>
    </location>
</feature>
<dbReference type="Proteomes" id="UP000790580">
    <property type="component" value="Unassembled WGS sequence"/>
</dbReference>
<proteinExistence type="predicted"/>
<dbReference type="NCBIfam" id="NF040535">
    <property type="entry name" value="LiaF_C_term"/>
    <property type="match status" value="1"/>
</dbReference>
<feature type="transmembrane region" description="Helical" evidence="1">
    <location>
        <begin position="34"/>
        <end position="57"/>
    </location>
</feature>
<evidence type="ECO:0000256" key="1">
    <source>
        <dbReference type="SAM" id="Phobius"/>
    </source>
</evidence>
<accession>A0ABS6JUN6</accession>
<dbReference type="Pfam" id="PF09922">
    <property type="entry name" value="LiaF-like_C"/>
    <property type="match status" value="1"/>
</dbReference>
<feature type="transmembrane region" description="Helical" evidence="1">
    <location>
        <begin position="97"/>
        <end position="115"/>
    </location>
</feature>
<evidence type="ECO:0000259" key="2">
    <source>
        <dbReference type="Pfam" id="PF09922"/>
    </source>
</evidence>
<dbReference type="PIRSF" id="PIRSF031509">
    <property type="entry name" value="Cell_wall_LiaF/YvqF"/>
    <property type="match status" value="1"/>
</dbReference>
<dbReference type="EMBL" id="JAHQCR010000045">
    <property type="protein sequence ID" value="MBU9721801.1"/>
    <property type="molecule type" value="Genomic_DNA"/>
</dbReference>
<comment type="caution">
    <text evidence="4">The sequence shown here is derived from an EMBL/GenBank/DDBJ whole genome shotgun (WGS) entry which is preliminary data.</text>
</comment>
<evidence type="ECO:0000313" key="4">
    <source>
        <dbReference type="EMBL" id="MBU9721801.1"/>
    </source>
</evidence>
<dbReference type="InterPro" id="IPR024425">
    <property type="entry name" value="LiaF-like_C"/>
</dbReference>
<protein>
    <submittedName>
        <fullName evidence="4">Cell wall-active antibiotics response protein</fullName>
    </submittedName>
</protein>
<sequence length="283" mass="31597">MKKVFGILILAVGIIFFLSNTGFIETNASSIFSTFWPVLIILIGLKVLFEGIIYFFQNLKRDKLHVGKVVFGILLTAIGVVLLGNNAGWFSFGFGDLWSWTWPILLIYIGFKVIFDRNGDVVIHLDMGDKGKKDDFDDDDNKYDDKKQEKKIKIKKKRKANTKHHTVVGEIQLGRTPFEVDGADISMGVGSVEIDLTKAILKDGENVIDIRSWVGSVEILVPKDMAIKAVADVRIGEVTLFDDTYSGTSRSATYTSPNFYEADKKVIMYVNLNIGDVEVLTVG</sequence>